<organism evidence="1">
    <name type="scientific">marine sediment metagenome</name>
    <dbReference type="NCBI Taxonomy" id="412755"/>
    <lineage>
        <taxon>unclassified sequences</taxon>
        <taxon>metagenomes</taxon>
        <taxon>ecological metagenomes</taxon>
    </lineage>
</organism>
<reference evidence="1" key="1">
    <citation type="journal article" date="2015" name="Nature">
        <title>Complex archaea that bridge the gap between prokaryotes and eukaryotes.</title>
        <authorList>
            <person name="Spang A."/>
            <person name="Saw J.H."/>
            <person name="Jorgensen S.L."/>
            <person name="Zaremba-Niedzwiedzka K."/>
            <person name="Martijn J."/>
            <person name="Lind A.E."/>
            <person name="van Eijk R."/>
            <person name="Schleper C."/>
            <person name="Guy L."/>
            <person name="Ettema T.J."/>
        </authorList>
    </citation>
    <scope>NUCLEOTIDE SEQUENCE</scope>
</reference>
<evidence type="ECO:0000313" key="1">
    <source>
        <dbReference type="EMBL" id="KKN24099.1"/>
    </source>
</evidence>
<gene>
    <name evidence="1" type="ORF">LCGC14_0898190</name>
</gene>
<proteinExistence type="predicted"/>
<sequence length="100" mass="11634">MILTREDWQESGPTPIDSVMEAEMDLRDRDQTIRLLGQVVYLQQKIIQNTFCADGSPLVMTYGDPVGREWLYSVALESYRELRDELLPRLPSDWTETLEV</sequence>
<name>A0A0F9P208_9ZZZZ</name>
<accession>A0A0F9P208</accession>
<dbReference type="EMBL" id="LAZR01002909">
    <property type="protein sequence ID" value="KKN24099.1"/>
    <property type="molecule type" value="Genomic_DNA"/>
</dbReference>
<comment type="caution">
    <text evidence="1">The sequence shown here is derived from an EMBL/GenBank/DDBJ whole genome shotgun (WGS) entry which is preliminary data.</text>
</comment>
<protein>
    <submittedName>
        <fullName evidence="1">Uncharacterized protein</fullName>
    </submittedName>
</protein>
<dbReference type="AlphaFoldDB" id="A0A0F9P208"/>